<evidence type="ECO:0000256" key="6">
    <source>
        <dbReference type="SAM" id="MobiDB-lite"/>
    </source>
</evidence>
<proteinExistence type="predicted"/>
<feature type="transmembrane region" description="Helical" evidence="7">
    <location>
        <begin position="252"/>
        <end position="272"/>
    </location>
</feature>
<dbReference type="PANTHER" id="PTHR43124">
    <property type="entry name" value="PURINE EFFLUX PUMP PBUE"/>
    <property type="match status" value="1"/>
</dbReference>
<dbReference type="Pfam" id="PF07690">
    <property type="entry name" value="MFS_1"/>
    <property type="match status" value="1"/>
</dbReference>
<feature type="transmembrane region" description="Helical" evidence="7">
    <location>
        <begin position="212"/>
        <end position="232"/>
    </location>
</feature>
<evidence type="ECO:0000313" key="9">
    <source>
        <dbReference type="EMBL" id="UQN15697.1"/>
    </source>
</evidence>
<dbReference type="PANTHER" id="PTHR43124:SF3">
    <property type="entry name" value="CHLORAMPHENICOL EFFLUX PUMP RV0191"/>
    <property type="match status" value="1"/>
</dbReference>
<protein>
    <submittedName>
        <fullName evidence="9">MFS transporter</fullName>
    </submittedName>
</protein>
<feature type="transmembrane region" description="Helical" evidence="7">
    <location>
        <begin position="171"/>
        <end position="191"/>
    </location>
</feature>
<evidence type="ECO:0000256" key="5">
    <source>
        <dbReference type="ARBA" id="ARBA00023136"/>
    </source>
</evidence>
<gene>
    <name evidence="9" type="ORF">M3M28_04385</name>
</gene>
<feature type="transmembrane region" description="Helical" evidence="7">
    <location>
        <begin position="140"/>
        <end position="159"/>
    </location>
</feature>
<feature type="region of interest" description="Disordered" evidence="6">
    <location>
        <begin position="397"/>
        <end position="425"/>
    </location>
</feature>
<organism evidence="9">
    <name type="scientific">Gulosibacter sediminis</name>
    <dbReference type="NCBI Taxonomy" id="1729695"/>
    <lineage>
        <taxon>Bacteria</taxon>
        <taxon>Bacillati</taxon>
        <taxon>Actinomycetota</taxon>
        <taxon>Actinomycetes</taxon>
        <taxon>Micrococcales</taxon>
        <taxon>Microbacteriaceae</taxon>
        <taxon>Gulosibacter</taxon>
    </lineage>
</organism>
<name>A0ABY4N2L0_9MICO</name>
<evidence type="ECO:0000256" key="4">
    <source>
        <dbReference type="ARBA" id="ARBA00022989"/>
    </source>
</evidence>
<feature type="transmembrane region" description="Helical" evidence="7">
    <location>
        <begin position="53"/>
        <end position="76"/>
    </location>
</feature>
<evidence type="ECO:0000259" key="8">
    <source>
        <dbReference type="PROSITE" id="PS50850"/>
    </source>
</evidence>
<sequence length="425" mass="43885">MSKSRTLLALFAIALGGFAIGTTEFSTMGVLPQIAADLVPAFESHREQAIADAGWLVTAYALGVVVGAPTIAVFGSRMSQSRLAMLLLAALAVTNALSSLMPDFTTTAIARFLSGLPHGAYFGVASLLAARIMGPGKQGLGISIALSGLTIANIFGVPLGTWLGQTAGWRWAYVAVGGIFALSLLLAWLSLPRLAGTPERNPMDELRAYTRGPFLLMILVGAIGFAGFFAVYSYIADIAVLGVGLEESQVPWLLAMVGVGMTIGNFVGGWLSDRFPRGSIVVGFIALLTMFALFSTLATTPVLLFVLMPLVAGTSSTLTPSVQSRLIALAGDAPLIGAATNHAAFNIGNSIGAWGGGLVIAQGLGYFAPGWVGFTLAGVGFILVLFSLAGDRRKSAGASSSETEAEREARDRALAASGTGPIRIG</sequence>
<feature type="transmembrane region" description="Helical" evidence="7">
    <location>
        <begin position="366"/>
        <end position="389"/>
    </location>
</feature>
<feature type="domain" description="Major facilitator superfamily (MFS) profile" evidence="8">
    <location>
        <begin position="9"/>
        <end position="392"/>
    </location>
</feature>
<keyword evidence="3 7" id="KW-0812">Transmembrane</keyword>
<comment type="subcellular location">
    <subcellularLocation>
        <location evidence="1">Cell membrane</location>
        <topology evidence="1">Multi-pass membrane protein</topology>
    </subcellularLocation>
</comment>
<dbReference type="Gene3D" id="1.20.1250.20">
    <property type="entry name" value="MFS general substrate transporter like domains"/>
    <property type="match status" value="2"/>
</dbReference>
<dbReference type="CDD" id="cd17324">
    <property type="entry name" value="MFS_NepI_like"/>
    <property type="match status" value="1"/>
</dbReference>
<accession>A0ABY4N2L0</accession>
<keyword evidence="2" id="KW-1003">Cell membrane</keyword>
<dbReference type="InterPro" id="IPR036259">
    <property type="entry name" value="MFS_trans_sf"/>
</dbReference>
<keyword evidence="5 7" id="KW-0472">Membrane</keyword>
<feature type="transmembrane region" description="Helical" evidence="7">
    <location>
        <begin position="83"/>
        <end position="102"/>
    </location>
</feature>
<keyword evidence="4 7" id="KW-1133">Transmembrane helix</keyword>
<evidence type="ECO:0000256" key="3">
    <source>
        <dbReference type="ARBA" id="ARBA00022692"/>
    </source>
</evidence>
<evidence type="ECO:0000256" key="2">
    <source>
        <dbReference type="ARBA" id="ARBA00022475"/>
    </source>
</evidence>
<dbReference type="PROSITE" id="PS50850">
    <property type="entry name" value="MFS"/>
    <property type="match status" value="1"/>
</dbReference>
<dbReference type="SUPFAM" id="SSF103473">
    <property type="entry name" value="MFS general substrate transporter"/>
    <property type="match status" value="1"/>
</dbReference>
<evidence type="ECO:0000256" key="1">
    <source>
        <dbReference type="ARBA" id="ARBA00004651"/>
    </source>
</evidence>
<evidence type="ECO:0000256" key="7">
    <source>
        <dbReference type="SAM" id="Phobius"/>
    </source>
</evidence>
<feature type="compositionally biased region" description="Basic and acidic residues" evidence="6">
    <location>
        <begin position="404"/>
        <end position="413"/>
    </location>
</feature>
<reference evidence="9" key="1">
    <citation type="submission" date="2022-05" db="EMBL/GenBank/DDBJ databases">
        <title>Complete genome sequence of toluene-degrading Gulosibacter sediminis strain ACHW.36C.</title>
        <authorList>
            <person name="Wai A.C."/>
            <person name="Lai G.K."/>
            <person name="Griffin S.D."/>
            <person name="Leung F.C."/>
        </authorList>
    </citation>
    <scope>NUCLEOTIDE SEQUENCE [LARGE SCALE GENOMIC DNA]</scope>
    <source>
        <strain evidence="9">ACHW.36C</strain>
    </source>
</reference>
<feature type="transmembrane region" description="Helical" evidence="7">
    <location>
        <begin position="108"/>
        <end position="128"/>
    </location>
</feature>
<dbReference type="InterPro" id="IPR050189">
    <property type="entry name" value="MFS_Efflux_Transporters"/>
</dbReference>
<dbReference type="InterPro" id="IPR011701">
    <property type="entry name" value="MFS"/>
</dbReference>
<dbReference type="InterPro" id="IPR020846">
    <property type="entry name" value="MFS_dom"/>
</dbReference>
<feature type="transmembrane region" description="Helical" evidence="7">
    <location>
        <begin position="284"/>
        <end position="312"/>
    </location>
</feature>
<dbReference type="EMBL" id="CP097160">
    <property type="protein sequence ID" value="UQN15697.1"/>
    <property type="molecule type" value="Genomic_DNA"/>
</dbReference>